<gene>
    <name evidence="2" type="ORF">SAE01_18420</name>
</gene>
<evidence type="ECO:0000313" key="2">
    <source>
        <dbReference type="EMBL" id="GEO09346.1"/>
    </source>
</evidence>
<evidence type="ECO:0000313" key="3">
    <source>
        <dbReference type="Proteomes" id="UP000321513"/>
    </source>
</evidence>
<name>A0A512BBK0_9BACT</name>
<proteinExistence type="predicted"/>
<keyword evidence="3" id="KW-1185">Reference proteome</keyword>
<dbReference type="Proteomes" id="UP000321513">
    <property type="component" value="Unassembled WGS sequence"/>
</dbReference>
<protein>
    <recommendedName>
        <fullName evidence="1">DUF2007 domain-containing protein</fullName>
    </recommendedName>
</protein>
<dbReference type="InterPro" id="IPR018551">
    <property type="entry name" value="DUF2007"/>
</dbReference>
<dbReference type="OrthoDB" id="1467917at2"/>
<comment type="caution">
    <text evidence="2">The sequence shown here is derived from an EMBL/GenBank/DDBJ whole genome shotgun (WGS) entry which is preliminary data.</text>
</comment>
<organism evidence="2 3">
    <name type="scientific">Segetibacter aerophilus</name>
    <dbReference type="NCBI Taxonomy" id="670293"/>
    <lineage>
        <taxon>Bacteria</taxon>
        <taxon>Pseudomonadati</taxon>
        <taxon>Bacteroidota</taxon>
        <taxon>Chitinophagia</taxon>
        <taxon>Chitinophagales</taxon>
        <taxon>Chitinophagaceae</taxon>
        <taxon>Segetibacter</taxon>
    </lineage>
</organism>
<feature type="domain" description="DUF2007" evidence="1">
    <location>
        <begin position="5"/>
        <end position="52"/>
    </location>
</feature>
<accession>A0A512BBK0</accession>
<dbReference type="RefSeq" id="WP_147203471.1">
    <property type="nucleotide sequence ID" value="NZ_BJYT01000006.1"/>
</dbReference>
<evidence type="ECO:0000259" key="1">
    <source>
        <dbReference type="Pfam" id="PF09413"/>
    </source>
</evidence>
<dbReference type="AlphaFoldDB" id="A0A512BBK0"/>
<dbReference type="Pfam" id="PF09413">
    <property type="entry name" value="DUF2007"/>
    <property type="match status" value="1"/>
</dbReference>
<reference evidence="2 3" key="1">
    <citation type="submission" date="2019-07" db="EMBL/GenBank/DDBJ databases">
        <title>Whole genome shotgun sequence of Segetibacter aerophilus NBRC 106135.</title>
        <authorList>
            <person name="Hosoyama A."/>
            <person name="Uohara A."/>
            <person name="Ohji S."/>
            <person name="Ichikawa N."/>
        </authorList>
    </citation>
    <scope>NUCLEOTIDE SEQUENCE [LARGE SCALE GENOMIC DNA]</scope>
    <source>
        <strain evidence="2 3">NBRC 106135</strain>
    </source>
</reference>
<sequence length="69" mass="7873">MTHKWHLLYATRNLPQASIIKGMLEENSVPVLLVNKQDSSYLNFGDIEVYVPVLLKDIARHLVDKGLLN</sequence>
<dbReference type="EMBL" id="BJYT01000006">
    <property type="protein sequence ID" value="GEO09346.1"/>
    <property type="molecule type" value="Genomic_DNA"/>
</dbReference>